<evidence type="ECO:0000313" key="2">
    <source>
        <dbReference type="Proteomes" id="UP000034069"/>
    </source>
</evidence>
<sequence>FDSDARDARNYGVRHALGSLVFPTHLKYGGFFMD</sequence>
<protein>
    <submittedName>
        <fullName evidence="1">Uncharacterized protein</fullName>
    </submittedName>
</protein>
<name>A0A0G1ISY4_9BACT</name>
<comment type="caution">
    <text evidence="1">The sequence shown here is derived from an EMBL/GenBank/DDBJ whole genome shotgun (WGS) entry which is preliminary data.</text>
</comment>
<gene>
    <name evidence="1" type="ORF">UW23_C0026G0012</name>
</gene>
<evidence type="ECO:0000313" key="1">
    <source>
        <dbReference type="EMBL" id="KKT34927.1"/>
    </source>
</evidence>
<dbReference type="EMBL" id="LCHN01000026">
    <property type="protein sequence ID" value="KKT34927.1"/>
    <property type="molecule type" value="Genomic_DNA"/>
</dbReference>
<accession>A0A0G1ISY4</accession>
<dbReference type="AlphaFoldDB" id="A0A0G1ISY4"/>
<feature type="non-terminal residue" evidence="1">
    <location>
        <position position="1"/>
    </location>
</feature>
<reference evidence="1 2" key="1">
    <citation type="journal article" date="2015" name="Nature">
        <title>rRNA introns, odd ribosomes, and small enigmatic genomes across a large radiation of phyla.</title>
        <authorList>
            <person name="Brown C.T."/>
            <person name="Hug L.A."/>
            <person name="Thomas B.C."/>
            <person name="Sharon I."/>
            <person name="Castelle C.J."/>
            <person name="Singh A."/>
            <person name="Wilkins M.J."/>
            <person name="Williams K.H."/>
            <person name="Banfield J.F."/>
        </authorList>
    </citation>
    <scope>NUCLEOTIDE SEQUENCE [LARGE SCALE GENOMIC DNA]</scope>
</reference>
<organism evidence="1 2">
    <name type="scientific">Candidatus Collierbacteria bacterium GW2011_GWA1_44_12</name>
    <dbReference type="NCBI Taxonomy" id="1618376"/>
    <lineage>
        <taxon>Bacteria</taxon>
        <taxon>Candidatus Collieribacteriota</taxon>
    </lineage>
</organism>
<dbReference type="Proteomes" id="UP000034069">
    <property type="component" value="Unassembled WGS sequence"/>
</dbReference>
<proteinExistence type="predicted"/>